<organism evidence="2">
    <name type="scientific">Mariniphaga anaerophila</name>
    <dbReference type="NCBI Taxonomy" id="1484053"/>
    <lineage>
        <taxon>Bacteria</taxon>
        <taxon>Pseudomonadati</taxon>
        <taxon>Bacteroidota</taxon>
        <taxon>Bacteroidia</taxon>
        <taxon>Marinilabiliales</taxon>
        <taxon>Prolixibacteraceae</taxon>
        <taxon>Mariniphaga</taxon>
    </lineage>
</organism>
<evidence type="ECO:0000313" key="2">
    <source>
        <dbReference type="EMBL" id="HDR51898.1"/>
    </source>
</evidence>
<dbReference type="Gene3D" id="3.30.1390.10">
    <property type="match status" value="1"/>
</dbReference>
<evidence type="ECO:0000259" key="1">
    <source>
        <dbReference type="Pfam" id="PF02617"/>
    </source>
</evidence>
<dbReference type="SUPFAM" id="SSF54736">
    <property type="entry name" value="ClpS-like"/>
    <property type="match status" value="1"/>
</dbReference>
<feature type="domain" description="Adaptor protein ClpS core" evidence="1">
    <location>
        <begin position="21"/>
        <end position="84"/>
    </location>
</feature>
<dbReference type="AlphaFoldDB" id="A0A831LLN1"/>
<dbReference type="Proteomes" id="UP000886047">
    <property type="component" value="Unassembled WGS sequence"/>
</dbReference>
<dbReference type="EMBL" id="DSDK01000527">
    <property type="protein sequence ID" value="HDR51898.1"/>
    <property type="molecule type" value="Genomic_DNA"/>
</dbReference>
<proteinExistence type="predicted"/>
<dbReference type="InterPro" id="IPR003769">
    <property type="entry name" value="ClpS_core"/>
</dbReference>
<keyword evidence="2" id="KW-0645">Protease</keyword>
<reference evidence="2" key="1">
    <citation type="journal article" date="2020" name="mSystems">
        <title>Genome- and Community-Level Interaction Insights into Carbon Utilization and Element Cycling Functions of Hydrothermarchaeota in Hydrothermal Sediment.</title>
        <authorList>
            <person name="Zhou Z."/>
            <person name="Liu Y."/>
            <person name="Xu W."/>
            <person name="Pan J."/>
            <person name="Luo Z.H."/>
            <person name="Li M."/>
        </authorList>
    </citation>
    <scope>NUCLEOTIDE SEQUENCE [LARGE SCALE GENOMIC DNA]</scope>
    <source>
        <strain evidence="2">SpSt-1217</strain>
    </source>
</reference>
<accession>A0A831LLN1</accession>
<protein>
    <submittedName>
        <fullName evidence="2">ATP-dependent Clp protease adaptor ClpS</fullName>
    </submittedName>
</protein>
<name>A0A831LLN1_9BACT</name>
<keyword evidence="2" id="KW-0378">Hydrolase</keyword>
<gene>
    <name evidence="2" type="ORF">ENN90_09835</name>
</gene>
<sequence length="95" mass="10923">MTSKETKRKPADERQNEVFGDYALILHNDDVHSFDYVIEALIDICDHDYEQAVQCTLITHHKGCCDIRNGKLEALKPLKEALKERELNATIDLKP</sequence>
<dbReference type="GO" id="GO:0006508">
    <property type="term" value="P:proteolysis"/>
    <property type="evidence" value="ECO:0007669"/>
    <property type="project" value="UniProtKB-KW"/>
</dbReference>
<comment type="caution">
    <text evidence="2">The sequence shown here is derived from an EMBL/GenBank/DDBJ whole genome shotgun (WGS) entry which is preliminary data.</text>
</comment>
<dbReference type="InterPro" id="IPR014719">
    <property type="entry name" value="Ribosomal_bL12_C/ClpS-like"/>
</dbReference>
<dbReference type="Pfam" id="PF02617">
    <property type="entry name" value="ClpS"/>
    <property type="match status" value="1"/>
</dbReference>
<dbReference type="GO" id="GO:0008233">
    <property type="term" value="F:peptidase activity"/>
    <property type="evidence" value="ECO:0007669"/>
    <property type="project" value="UniProtKB-KW"/>
</dbReference>
<dbReference type="GO" id="GO:0030163">
    <property type="term" value="P:protein catabolic process"/>
    <property type="evidence" value="ECO:0007669"/>
    <property type="project" value="InterPro"/>
</dbReference>